<dbReference type="RefSeq" id="WP_310258703.1">
    <property type="nucleotide sequence ID" value="NZ_JAVDWA010000003.1"/>
</dbReference>
<organism evidence="2 3">
    <name type="scientific">Fictibacillus barbaricus</name>
    <dbReference type="NCBI Taxonomy" id="182136"/>
    <lineage>
        <taxon>Bacteria</taxon>
        <taxon>Bacillati</taxon>
        <taxon>Bacillota</taxon>
        <taxon>Bacilli</taxon>
        <taxon>Bacillales</taxon>
        <taxon>Fictibacillaceae</taxon>
        <taxon>Fictibacillus</taxon>
    </lineage>
</organism>
<name>A0ABU1U131_9BACL</name>
<feature type="domain" description="N,N-dimethylformamidase beta subunit-like C-terminal" evidence="1">
    <location>
        <begin position="355"/>
        <end position="709"/>
    </location>
</feature>
<sequence length="737" mass="81682">MFYRFFCAVLLPILFLITTIEVNAHEIQKERISGADRFEVAVNVSKKGWPNSSETIVLTNNIAYADALSAAPLAYKLNSPILLTQPNKLTLATKKEIARLHPKKVIIVGGTGSISNSAANEVKNMGIGIERVSGKDRFEVAYKISKKLSNKGKAIIAYGMNFPDALAIAPYAAQEETPIFLTLKDKLPDDTKKGLREKNVNHTIIVGGEGSVGKGVETALPSPVRIGGKNRFEVASNIIRKLNLPTENAFLSTGMTFADALTGSVLAAKQNAPILLTLPDRLPSESKEVIYDKNINNFTVLGGTGSVGDKVLDIPHRWEITKPSGTALQGFASATSVFPGDKLNLYIHSVEPYKIQVFRMGYYEGEGAKLVDTISNLQPKKQSFAADPSTMKANWSPAVSLKIKDSWQSGVYLGKLTNSSQKESYITFVVKDKLPQASIGVMIATNTYQAYNNWGGKSLYGYNSTNSDAAVNLSFDRPYNNGRGSGEFFAYEYNMIRWMEKQGYEMTYFTDTDIDNGLLSNLNSKLLLIPGHAEYWTKAMRDSIQYETKNRMNLAVFNANIAYWQVRLQQKDRLMIGYKYRANEDPYMKTTPLEVTTKFRDNPVNRPEKEVLGLMYSGIPEQKQQPLVISNPAHWLYNGTGLKKGDKIPGVVGGEVDSYDGQMKGVEVVAASPVSLYGEDSMSHVIWYNKPSGGKTFAVGTFYWNWFLDSFGHESFAKPNKTIEKITTNSLIKLLKE</sequence>
<evidence type="ECO:0000259" key="1">
    <source>
        <dbReference type="Pfam" id="PF20254"/>
    </source>
</evidence>
<dbReference type="InterPro" id="IPR046540">
    <property type="entry name" value="DMFA2_C"/>
</dbReference>
<gene>
    <name evidence="2" type="ORF">J2X07_002181</name>
</gene>
<dbReference type="InterPro" id="IPR007253">
    <property type="entry name" value="Cell_wall-bd_2"/>
</dbReference>
<reference evidence="2 3" key="1">
    <citation type="submission" date="2023-07" db="EMBL/GenBank/DDBJ databases">
        <title>Sorghum-associated microbial communities from plants grown in Nebraska, USA.</title>
        <authorList>
            <person name="Schachtman D."/>
        </authorList>
    </citation>
    <scope>NUCLEOTIDE SEQUENCE [LARGE SCALE GENOMIC DNA]</scope>
    <source>
        <strain evidence="2 3">BE211</strain>
    </source>
</reference>
<dbReference type="Gene3D" id="3.40.50.12090">
    <property type="match status" value="2"/>
</dbReference>
<evidence type="ECO:0000313" key="2">
    <source>
        <dbReference type="EMBL" id="MDR7073195.1"/>
    </source>
</evidence>
<comment type="caution">
    <text evidence="2">The sequence shown here is derived from an EMBL/GenBank/DDBJ whole genome shotgun (WGS) entry which is preliminary data.</text>
</comment>
<dbReference type="Pfam" id="PF04122">
    <property type="entry name" value="CW_binding_2"/>
    <property type="match status" value="3"/>
</dbReference>
<dbReference type="PANTHER" id="PTHR30032:SF8">
    <property type="entry name" value="GERMINATION-SPECIFIC N-ACETYLMURAMOYL-L-ALANINE AMIDASE"/>
    <property type="match status" value="1"/>
</dbReference>
<evidence type="ECO:0000313" key="3">
    <source>
        <dbReference type="Proteomes" id="UP001258181"/>
    </source>
</evidence>
<accession>A0ABU1U131</accession>
<dbReference type="EMBL" id="JAVDWA010000003">
    <property type="protein sequence ID" value="MDR7073195.1"/>
    <property type="molecule type" value="Genomic_DNA"/>
</dbReference>
<protein>
    <submittedName>
        <fullName evidence="2">Cell wall-binding protein</fullName>
    </submittedName>
</protein>
<proteinExistence type="predicted"/>
<dbReference type="Proteomes" id="UP001258181">
    <property type="component" value="Unassembled WGS sequence"/>
</dbReference>
<dbReference type="Pfam" id="PF20254">
    <property type="entry name" value="DMFA2_C"/>
    <property type="match status" value="1"/>
</dbReference>
<keyword evidence="3" id="KW-1185">Reference proteome</keyword>
<dbReference type="PANTHER" id="PTHR30032">
    <property type="entry name" value="N-ACETYLMURAMOYL-L-ALANINE AMIDASE-RELATED"/>
    <property type="match status" value="1"/>
</dbReference>
<dbReference type="InterPro" id="IPR051922">
    <property type="entry name" value="Bact_Sporulation_Assoc"/>
</dbReference>